<keyword evidence="3 5" id="KW-0472">Membrane</keyword>
<feature type="signal peptide" evidence="6">
    <location>
        <begin position="1"/>
        <end position="20"/>
    </location>
</feature>
<sequence length="348" mass="38431">MKAVVGFMVILLGVSHGVETHCDGRHDGAQCYGALGGTVDIQLMDSTSEISRYQLLKNSLKILDVREKMILSNTIVHRSVFFPSNGTFRITNLSRTDSGDYTLQTFDSDGKSSGVQILQLFFQAPVSSVLLVSECLSQGERRVSCSSEGGDSPQYSWTLDGRTLTDAEILSGNMKTNVITLKQHVSGHLACSVKNLVSKVSKEQRLSTCGFIFINCTSVNGTQVSGWVYEANNILCIEPTTEPSTTPQTAVEIGHLPLISGVLSTLIIFLVVVVAAVCAQRKKQNSKTKEEENDQEEIFADLRVVKQQAKQLEKRAELEFCRVKCSKRPRQTEPTIDDCLYVNVHKFR</sequence>
<dbReference type="PANTHER" id="PTHR12080">
    <property type="entry name" value="SIGNALING LYMPHOCYTIC ACTIVATION MOLECULE"/>
    <property type="match status" value="1"/>
</dbReference>
<feature type="chain" id="PRO_5041386683" evidence="6">
    <location>
        <begin position="21"/>
        <end position="348"/>
    </location>
</feature>
<feature type="transmembrane region" description="Helical" evidence="5">
    <location>
        <begin position="258"/>
        <end position="279"/>
    </location>
</feature>
<evidence type="ECO:0000256" key="4">
    <source>
        <dbReference type="ARBA" id="ARBA00023180"/>
    </source>
</evidence>
<evidence type="ECO:0000313" key="9">
    <source>
        <dbReference type="RefSeq" id="XP_013763518.1"/>
    </source>
</evidence>
<dbReference type="InterPro" id="IPR036179">
    <property type="entry name" value="Ig-like_dom_sf"/>
</dbReference>
<feature type="domain" description="Ig-like" evidence="7">
    <location>
        <begin position="125"/>
        <end position="207"/>
    </location>
</feature>
<accession>A0A9Y6J7R6</accession>
<evidence type="ECO:0000256" key="2">
    <source>
        <dbReference type="ARBA" id="ARBA00022729"/>
    </source>
</evidence>
<keyword evidence="5" id="KW-0812">Transmembrane</keyword>
<keyword evidence="2 6" id="KW-0732">Signal</keyword>
<evidence type="ECO:0000256" key="3">
    <source>
        <dbReference type="ARBA" id="ARBA00023136"/>
    </source>
</evidence>
<evidence type="ECO:0000259" key="7">
    <source>
        <dbReference type="PROSITE" id="PS50835"/>
    </source>
</evidence>
<reference evidence="9" key="1">
    <citation type="submission" date="2025-08" db="UniProtKB">
        <authorList>
            <consortium name="RefSeq"/>
        </authorList>
    </citation>
    <scope>IDENTIFICATION</scope>
</reference>
<dbReference type="InterPro" id="IPR007110">
    <property type="entry name" value="Ig-like_dom"/>
</dbReference>
<evidence type="ECO:0000256" key="1">
    <source>
        <dbReference type="ARBA" id="ARBA00004370"/>
    </source>
</evidence>
<dbReference type="InterPro" id="IPR015631">
    <property type="entry name" value="CD2/SLAM_rcpt"/>
</dbReference>
<dbReference type="GeneID" id="102192021"/>
<dbReference type="PROSITE" id="PS50835">
    <property type="entry name" value="IG_LIKE"/>
    <property type="match status" value="1"/>
</dbReference>
<keyword evidence="4" id="KW-0325">Glycoprotein</keyword>
<keyword evidence="8" id="KW-1185">Reference proteome</keyword>
<dbReference type="AlphaFoldDB" id="A0A9Y6J7R6"/>
<evidence type="ECO:0000256" key="6">
    <source>
        <dbReference type="SAM" id="SignalP"/>
    </source>
</evidence>
<organism evidence="8 9">
    <name type="scientific">Pundamilia nyererei</name>
    <dbReference type="NCBI Taxonomy" id="303518"/>
    <lineage>
        <taxon>Eukaryota</taxon>
        <taxon>Metazoa</taxon>
        <taxon>Chordata</taxon>
        <taxon>Craniata</taxon>
        <taxon>Vertebrata</taxon>
        <taxon>Euteleostomi</taxon>
        <taxon>Actinopterygii</taxon>
        <taxon>Neopterygii</taxon>
        <taxon>Teleostei</taxon>
        <taxon>Neoteleostei</taxon>
        <taxon>Acanthomorphata</taxon>
        <taxon>Ovalentaria</taxon>
        <taxon>Cichlomorphae</taxon>
        <taxon>Cichliformes</taxon>
        <taxon>Cichlidae</taxon>
        <taxon>African cichlids</taxon>
        <taxon>Pseudocrenilabrinae</taxon>
        <taxon>Haplochromini</taxon>
        <taxon>Pundamilia</taxon>
    </lineage>
</organism>
<proteinExistence type="predicted"/>
<protein>
    <submittedName>
        <fullName evidence="9">T-cell surface antigen CD2-like isoform X1</fullName>
    </submittedName>
</protein>
<gene>
    <name evidence="9" type="primary">LOC102192021</name>
</gene>
<dbReference type="RefSeq" id="XP_013763518.1">
    <property type="nucleotide sequence ID" value="XM_013908064.1"/>
</dbReference>
<comment type="subcellular location">
    <subcellularLocation>
        <location evidence="1">Membrane</location>
    </subcellularLocation>
</comment>
<evidence type="ECO:0000313" key="8">
    <source>
        <dbReference type="Proteomes" id="UP000695023"/>
    </source>
</evidence>
<evidence type="ECO:0000256" key="5">
    <source>
        <dbReference type="SAM" id="Phobius"/>
    </source>
</evidence>
<dbReference type="GO" id="GO:0016020">
    <property type="term" value="C:membrane"/>
    <property type="evidence" value="ECO:0007669"/>
    <property type="project" value="UniProtKB-SubCell"/>
</dbReference>
<keyword evidence="5" id="KW-1133">Transmembrane helix</keyword>
<dbReference type="PANTHER" id="PTHR12080:SF111">
    <property type="entry name" value="IMMUNOGLOBULIN V-SET DOMAIN-CONTAINING PROTEIN"/>
    <property type="match status" value="1"/>
</dbReference>
<dbReference type="Gene3D" id="2.60.40.10">
    <property type="entry name" value="Immunoglobulins"/>
    <property type="match status" value="2"/>
</dbReference>
<name>A0A9Y6J7R6_9CICH</name>
<dbReference type="SUPFAM" id="SSF48726">
    <property type="entry name" value="Immunoglobulin"/>
    <property type="match status" value="1"/>
</dbReference>
<dbReference type="Proteomes" id="UP000695023">
    <property type="component" value="Unplaced"/>
</dbReference>
<dbReference type="InterPro" id="IPR013783">
    <property type="entry name" value="Ig-like_fold"/>
</dbReference>